<evidence type="ECO:0000256" key="1">
    <source>
        <dbReference type="SAM" id="MobiDB-lite"/>
    </source>
</evidence>
<keyword evidence="3" id="KW-1185">Reference proteome</keyword>
<organism evidence="2 3">
    <name type="scientific">Meganyctiphanes norvegica</name>
    <name type="common">Northern krill</name>
    <name type="synonym">Thysanopoda norvegica</name>
    <dbReference type="NCBI Taxonomy" id="48144"/>
    <lineage>
        <taxon>Eukaryota</taxon>
        <taxon>Metazoa</taxon>
        <taxon>Ecdysozoa</taxon>
        <taxon>Arthropoda</taxon>
        <taxon>Crustacea</taxon>
        <taxon>Multicrustacea</taxon>
        <taxon>Malacostraca</taxon>
        <taxon>Eumalacostraca</taxon>
        <taxon>Eucarida</taxon>
        <taxon>Euphausiacea</taxon>
        <taxon>Euphausiidae</taxon>
        <taxon>Meganyctiphanes</taxon>
    </lineage>
</organism>
<feature type="region of interest" description="Disordered" evidence="1">
    <location>
        <begin position="225"/>
        <end position="278"/>
    </location>
</feature>
<name>A0AAV2SJ90_MEGNR</name>
<dbReference type="EMBL" id="CAXKWB010075243">
    <property type="protein sequence ID" value="CAL4199049.1"/>
    <property type="molecule type" value="Genomic_DNA"/>
</dbReference>
<evidence type="ECO:0000313" key="3">
    <source>
        <dbReference type="Proteomes" id="UP001497623"/>
    </source>
</evidence>
<feature type="compositionally biased region" description="Polar residues" evidence="1">
    <location>
        <begin position="225"/>
        <end position="238"/>
    </location>
</feature>
<comment type="caution">
    <text evidence="2">The sequence shown here is derived from an EMBL/GenBank/DDBJ whole genome shotgun (WGS) entry which is preliminary data.</text>
</comment>
<feature type="non-terminal residue" evidence="2">
    <location>
        <position position="1"/>
    </location>
</feature>
<reference evidence="2 3" key="1">
    <citation type="submission" date="2024-05" db="EMBL/GenBank/DDBJ databases">
        <authorList>
            <person name="Wallberg A."/>
        </authorList>
    </citation>
    <scope>NUCLEOTIDE SEQUENCE [LARGE SCALE GENOMIC DNA]</scope>
</reference>
<sequence length="340" mass="38628">KVDTSDDEGSPESTDACMINATNLNKELSQQMRKPQKRKLDRTSVEIDAPNKNNSSSEEDIYLKKKINIGIENISSLPDDTGTTSNIKSKCTLRKESLMHIEDKNEHEYFYHERKNGNISGDIKTNMNVVKNHDSDQVQSLASICPNDNLKELNTKTISNQYLDFENLTELEKDTLVEKSMNENIEILNKSESSLSKKHPVIHNDGLICPYIQLESDSVFPGTNEKTVNGKQGSSILEASNGDRLPSRLEETEEMLEDVSPSQRKTMEKGESAESLFLESEEEYRKPYKEKAAPNCTLSSTWNGSKFEDNKFVPITWKREVKARVEKKENGKIKQRIDVT</sequence>
<evidence type="ECO:0008006" key="4">
    <source>
        <dbReference type="Google" id="ProtNLM"/>
    </source>
</evidence>
<gene>
    <name evidence="2" type="ORF">MNOR_LOCUS37432</name>
</gene>
<dbReference type="Proteomes" id="UP001497623">
    <property type="component" value="Unassembled WGS sequence"/>
</dbReference>
<feature type="region of interest" description="Disordered" evidence="1">
    <location>
        <begin position="27"/>
        <end position="58"/>
    </location>
</feature>
<proteinExistence type="predicted"/>
<protein>
    <recommendedName>
        <fullName evidence="4">Breast cancer type 1 susceptibility protein</fullName>
    </recommendedName>
</protein>
<dbReference type="AlphaFoldDB" id="A0AAV2SJ90"/>
<feature type="non-terminal residue" evidence="2">
    <location>
        <position position="340"/>
    </location>
</feature>
<evidence type="ECO:0000313" key="2">
    <source>
        <dbReference type="EMBL" id="CAL4199049.1"/>
    </source>
</evidence>
<accession>A0AAV2SJ90</accession>